<dbReference type="RefSeq" id="WP_209524941.1">
    <property type="nucleotide sequence ID" value="NZ_JAEEGA010000002.1"/>
</dbReference>
<dbReference type="InterPro" id="IPR027994">
    <property type="entry name" value="WxL_dom"/>
</dbReference>
<gene>
    <name evidence="4" type="ORF">I6N95_03360</name>
</gene>
<keyword evidence="5" id="KW-1185">Reference proteome</keyword>
<feature type="compositionally biased region" description="Basic and acidic residues" evidence="1">
    <location>
        <begin position="39"/>
        <end position="53"/>
    </location>
</feature>
<dbReference type="Pfam" id="PF13731">
    <property type="entry name" value="WxL"/>
    <property type="match status" value="1"/>
</dbReference>
<evidence type="ECO:0000256" key="2">
    <source>
        <dbReference type="SAM" id="SignalP"/>
    </source>
</evidence>
<dbReference type="AlphaFoldDB" id="A0A940P7T9"/>
<accession>A0A940P7T9</accession>
<dbReference type="PROSITE" id="PS51257">
    <property type="entry name" value="PROKAR_LIPOPROTEIN"/>
    <property type="match status" value="1"/>
</dbReference>
<feature type="chain" id="PRO_5039695373" evidence="2">
    <location>
        <begin position="25"/>
        <end position="264"/>
    </location>
</feature>
<proteinExistence type="predicted"/>
<name>A0A940P7T9_9ENTE</name>
<reference evidence="4" key="1">
    <citation type="submission" date="2020-12" db="EMBL/GenBank/DDBJ databases">
        <title>Vagococcus allomyrinae sp. nov. and Enterococcus lavae sp. nov., isolated from the larvae of Allomyrina dichotoma.</title>
        <authorList>
            <person name="Lee S.D."/>
        </authorList>
    </citation>
    <scope>NUCLEOTIDE SEQUENCE</scope>
    <source>
        <strain evidence="4">BWB3-3</strain>
    </source>
</reference>
<evidence type="ECO:0000313" key="5">
    <source>
        <dbReference type="Proteomes" id="UP000674938"/>
    </source>
</evidence>
<feature type="region of interest" description="Disordered" evidence="1">
    <location>
        <begin position="33"/>
        <end position="66"/>
    </location>
</feature>
<organism evidence="4 5">
    <name type="scientific">Vagococcus allomyrinae</name>
    <dbReference type="NCBI Taxonomy" id="2794353"/>
    <lineage>
        <taxon>Bacteria</taxon>
        <taxon>Bacillati</taxon>
        <taxon>Bacillota</taxon>
        <taxon>Bacilli</taxon>
        <taxon>Lactobacillales</taxon>
        <taxon>Enterococcaceae</taxon>
        <taxon>Vagococcus</taxon>
    </lineage>
</organism>
<dbReference type="Proteomes" id="UP000674938">
    <property type="component" value="Unassembled WGS sequence"/>
</dbReference>
<evidence type="ECO:0000256" key="1">
    <source>
        <dbReference type="SAM" id="MobiDB-lite"/>
    </source>
</evidence>
<dbReference type="EMBL" id="JAEEGA010000002">
    <property type="protein sequence ID" value="MBP1040044.1"/>
    <property type="molecule type" value="Genomic_DNA"/>
</dbReference>
<feature type="signal peptide" evidence="2">
    <location>
        <begin position="1"/>
        <end position="24"/>
    </location>
</feature>
<feature type="domain" description="WxL" evidence="3">
    <location>
        <begin position="26"/>
        <end position="264"/>
    </location>
</feature>
<protein>
    <submittedName>
        <fullName evidence="4">WxL domain-containing protein</fullName>
    </submittedName>
</protein>
<sequence>MIKKGVLSLLLMGLSCFLSLEVLAAANSLEGDGSVKVTGSERTDPVDPEKPGEPVDPGEGPSTEGPLRMDFISSLRFGEATITKSDRQYYALAQQFYDETEPRGSYVQITDQRGDVSGWSLQVKQTHQFTNPVIQNVAEQDLKGAVLSLDKGWANTNGTSQAPVVSRETIKLNEIDAAYDVAKAATGSGKGIWTIAFGASGTNEDNQENTLAPVLDDRGKSVSDELYKKPAYSNSAISLSVPDSTKIYPVQYQTELTWILAELP</sequence>
<evidence type="ECO:0000259" key="3">
    <source>
        <dbReference type="Pfam" id="PF13731"/>
    </source>
</evidence>
<evidence type="ECO:0000313" key="4">
    <source>
        <dbReference type="EMBL" id="MBP1040044.1"/>
    </source>
</evidence>
<comment type="caution">
    <text evidence="4">The sequence shown here is derived from an EMBL/GenBank/DDBJ whole genome shotgun (WGS) entry which is preliminary data.</text>
</comment>
<keyword evidence="2" id="KW-0732">Signal</keyword>